<keyword evidence="2" id="KW-0472">Membrane</keyword>
<keyword evidence="2" id="KW-0812">Transmembrane</keyword>
<sequence length="249" mass="26115">MRCPRCGATGVDAQGRCLRCGLQVGAPPPAQRNPLLIPGIVFAVVAVLMIAAIIVYAATGGDQPADDPVAARTADPVATAAASETATGPSAGTSPSADPSPSASPSPSTDSCILGVWFEEQHNEKITVPNTGVFPVHGSGTYQRYSYDGVAYFDYGSGVRLSGTSGSTAYEFIYTGFIRYSYRVENGEVIYSNPRAQGTETLYRDGGQVYTGKLEARNIPSRKLNCGSVAMSLTSADVSIELKRTSARQ</sequence>
<feature type="transmembrane region" description="Helical" evidence="2">
    <location>
        <begin position="35"/>
        <end position="58"/>
    </location>
</feature>
<keyword evidence="4" id="KW-1185">Reference proteome</keyword>
<evidence type="ECO:0000256" key="2">
    <source>
        <dbReference type="SAM" id="Phobius"/>
    </source>
</evidence>
<gene>
    <name evidence="3" type="ORF">ACFPIJ_21270</name>
</gene>
<name>A0ABV9VVN1_9ACTN</name>
<comment type="caution">
    <text evidence="3">The sequence shown here is derived from an EMBL/GenBank/DDBJ whole genome shotgun (WGS) entry which is preliminary data.</text>
</comment>
<evidence type="ECO:0000256" key="1">
    <source>
        <dbReference type="SAM" id="MobiDB-lite"/>
    </source>
</evidence>
<accession>A0ABV9VVN1</accession>
<dbReference type="RefSeq" id="WP_380116916.1">
    <property type="nucleotide sequence ID" value="NZ_JBHSIU010000020.1"/>
</dbReference>
<evidence type="ECO:0000313" key="4">
    <source>
        <dbReference type="Proteomes" id="UP001595912"/>
    </source>
</evidence>
<reference evidence="4" key="1">
    <citation type="journal article" date="2019" name="Int. J. Syst. Evol. Microbiol.">
        <title>The Global Catalogue of Microorganisms (GCM) 10K type strain sequencing project: providing services to taxonomists for standard genome sequencing and annotation.</title>
        <authorList>
            <consortium name="The Broad Institute Genomics Platform"/>
            <consortium name="The Broad Institute Genome Sequencing Center for Infectious Disease"/>
            <person name="Wu L."/>
            <person name="Ma J."/>
        </authorList>
    </citation>
    <scope>NUCLEOTIDE SEQUENCE [LARGE SCALE GENOMIC DNA]</scope>
    <source>
        <strain evidence="4">CGMCC 4.7152</strain>
    </source>
</reference>
<dbReference type="EMBL" id="JBHSIU010000020">
    <property type="protein sequence ID" value="MFC5000358.1"/>
    <property type="molecule type" value="Genomic_DNA"/>
</dbReference>
<organism evidence="3 4">
    <name type="scientific">Dactylosporangium cerinum</name>
    <dbReference type="NCBI Taxonomy" id="1434730"/>
    <lineage>
        <taxon>Bacteria</taxon>
        <taxon>Bacillati</taxon>
        <taxon>Actinomycetota</taxon>
        <taxon>Actinomycetes</taxon>
        <taxon>Micromonosporales</taxon>
        <taxon>Micromonosporaceae</taxon>
        <taxon>Dactylosporangium</taxon>
    </lineage>
</organism>
<evidence type="ECO:0000313" key="3">
    <source>
        <dbReference type="EMBL" id="MFC5000358.1"/>
    </source>
</evidence>
<protein>
    <submittedName>
        <fullName evidence="3">Uncharacterized protein</fullName>
    </submittedName>
</protein>
<feature type="compositionally biased region" description="Low complexity" evidence="1">
    <location>
        <begin position="66"/>
        <end position="108"/>
    </location>
</feature>
<dbReference type="Proteomes" id="UP001595912">
    <property type="component" value="Unassembled WGS sequence"/>
</dbReference>
<feature type="region of interest" description="Disordered" evidence="1">
    <location>
        <begin position="65"/>
        <end position="108"/>
    </location>
</feature>
<keyword evidence="2" id="KW-1133">Transmembrane helix</keyword>
<proteinExistence type="predicted"/>